<dbReference type="EMBL" id="JAATJS010000002">
    <property type="protein sequence ID" value="NIX75862.1"/>
    <property type="molecule type" value="Genomic_DNA"/>
</dbReference>
<accession>A0ABX0V837</accession>
<keyword evidence="1" id="KW-0472">Membrane</keyword>
<protein>
    <submittedName>
        <fullName evidence="2">Anti-sigma factor</fullName>
    </submittedName>
</protein>
<evidence type="ECO:0000313" key="2">
    <source>
        <dbReference type="EMBL" id="NIX75862.1"/>
    </source>
</evidence>
<keyword evidence="1" id="KW-1133">Transmembrane helix</keyword>
<comment type="caution">
    <text evidence="2">The sequence shown here is derived from an EMBL/GenBank/DDBJ whole genome shotgun (WGS) entry which is preliminary data.</text>
</comment>
<evidence type="ECO:0000313" key="3">
    <source>
        <dbReference type="Proteomes" id="UP000707352"/>
    </source>
</evidence>
<evidence type="ECO:0000256" key="1">
    <source>
        <dbReference type="SAM" id="Phobius"/>
    </source>
</evidence>
<organism evidence="2 3">
    <name type="scientific">Microvirga terricola</name>
    <dbReference type="NCBI Taxonomy" id="2719797"/>
    <lineage>
        <taxon>Bacteria</taxon>
        <taxon>Pseudomonadati</taxon>
        <taxon>Pseudomonadota</taxon>
        <taxon>Alphaproteobacteria</taxon>
        <taxon>Hyphomicrobiales</taxon>
        <taxon>Methylobacteriaceae</taxon>
        <taxon>Microvirga</taxon>
    </lineage>
</organism>
<dbReference type="Proteomes" id="UP000707352">
    <property type="component" value="Unassembled WGS sequence"/>
</dbReference>
<proteinExistence type="predicted"/>
<gene>
    <name evidence="2" type="ORF">HB375_04430</name>
</gene>
<feature type="transmembrane region" description="Helical" evidence="1">
    <location>
        <begin position="85"/>
        <end position="105"/>
    </location>
</feature>
<name>A0ABX0V837_9HYPH</name>
<sequence length="259" mass="28279">MSSRPITEDDLNAFVDGRLDVPRRKEVIAYLEAHPDVAQRIALYTEQRDMLRTALQPIAEEPIPPELDVSRMIWERRRPRTMPRWAGVAAAVALMIIGGAGGWILRGLDQPSSATVQSLAREAAASYFAYAPDLVRPVEIRADDSKTLAAWTAKRVGRPIAIPDLAASGYHFMGGRVVPTDYGPAALFMYDNDRGTRLVILARPIEAAQELPMSPVRQGGVNGFAWVGNGLGYSIVGPVQAEALRDIADDARRQVGTHA</sequence>
<dbReference type="RefSeq" id="WP_167671784.1">
    <property type="nucleotide sequence ID" value="NZ_JAATJS010000002.1"/>
</dbReference>
<reference evidence="2 3" key="1">
    <citation type="submission" date="2020-03" db="EMBL/GenBank/DDBJ databases">
        <title>The genome sequence of Microvirga sp. c23x22.</title>
        <authorList>
            <person name="Zhang X."/>
        </authorList>
    </citation>
    <scope>NUCLEOTIDE SEQUENCE [LARGE SCALE GENOMIC DNA]</scope>
    <source>
        <strain evidence="3">c23x22</strain>
    </source>
</reference>
<keyword evidence="1" id="KW-0812">Transmembrane</keyword>
<keyword evidence="3" id="KW-1185">Reference proteome</keyword>